<accession>A0A9E8ZLB4</accession>
<dbReference type="InterPro" id="IPR014729">
    <property type="entry name" value="Rossmann-like_a/b/a_fold"/>
</dbReference>
<dbReference type="EMBL" id="CP113797">
    <property type="protein sequence ID" value="WAL60596.1"/>
    <property type="molecule type" value="Genomic_DNA"/>
</dbReference>
<dbReference type="KEGG" id="tsin:OXH18_00960"/>
<dbReference type="Pfam" id="PF02698">
    <property type="entry name" value="DUF218"/>
    <property type="match status" value="1"/>
</dbReference>
<dbReference type="CDD" id="cd06259">
    <property type="entry name" value="YdcF-like"/>
    <property type="match status" value="1"/>
</dbReference>
<dbReference type="Gene3D" id="3.40.50.620">
    <property type="entry name" value="HUPs"/>
    <property type="match status" value="1"/>
</dbReference>
<evidence type="ECO:0000259" key="1">
    <source>
        <dbReference type="Pfam" id="PF02698"/>
    </source>
</evidence>
<protein>
    <submittedName>
        <fullName evidence="2">YdcF family protein</fullName>
    </submittedName>
</protein>
<gene>
    <name evidence="2" type="ORF">OXH18_00960</name>
</gene>
<name>A0A9E8ZLB4_9CYAN</name>
<evidence type="ECO:0000313" key="3">
    <source>
        <dbReference type="Proteomes" id="UP001163152"/>
    </source>
</evidence>
<proteinExistence type="predicted"/>
<reference evidence="2" key="1">
    <citation type="submission" date="2022-12" db="EMBL/GenBank/DDBJ databases">
        <title>Polyphasic identification of a Novel Hot-Spring Cyanobacterium Ocullathermofonsia sinensis gen nov. sp. nov. and Genomic Insights on its Adaptations to the Thermal Habitat.</title>
        <authorList>
            <person name="Daroch M."/>
            <person name="Tang J."/>
            <person name="Jiang Y."/>
        </authorList>
    </citation>
    <scope>NUCLEOTIDE SEQUENCE</scope>
    <source>
        <strain evidence="2">PKUAC-SCTA174</strain>
    </source>
</reference>
<feature type="domain" description="DUF218" evidence="1">
    <location>
        <begin position="53"/>
        <end position="167"/>
    </location>
</feature>
<dbReference type="Proteomes" id="UP001163152">
    <property type="component" value="Chromosome"/>
</dbReference>
<evidence type="ECO:0000313" key="2">
    <source>
        <dbReference type="EMBL" id="WAL60596.1"/>
    </source>
</evidence>
<keyword evidence="3" id="KW-1185">Reference proteome</keyword>
<dbReference type="AlphaFoldDB" id="A0A9E8ZLB4"/>
<organism evidence="2 3">
    <name type="scientific">Thermocoleostomius sinensis A174</name>
    <dbReference type="NCBI Taxonomy" id="2016057"/>
    <lineage>
        <taxon>Bacteria</taxon>
        <taxon>Bacillati</taxon>
        <taxon>Cyanobacteriota</taxon>
        <taxon>Cyanophyceae</taxon>
        <taxon>Oculatellales</taxon>
        <taxon>Oculatellaceae</taxon>
        <taxon>Thermocoleostomius</taxon>
    </lineage>
</organism>
<sequence>MRSFFRSSLAKQTSQVRSARGTWSRSSLLGLVSLMLLLGSSSQLLEDFWASPQAVLVLGGATEREQFAAEFARQHPALPIWVSSGSNPEYAEWLFAEAGIAADRVHLDYRAVDTVTNFTTLVDEFQRQGINSVYVITSDYHMRRAVVIGEIVLGSRGITLEPIAVPSKHANEPLDKVVRDAARSILWITTGRTGANLAHLLRLTPSNTAGIGEEP</sequence>
<dbReference type="InterPro" id="IPR003848">
    <property type="entry name" value="DUF218"/>
</dbReference>